<protein>
    <submittedName>
        <fullName evidence="1">Phage major tail subunit</fullName>
    </submittedName>
</protein>
<accession>A0A144IUF8</accession>
<sequence length="156" mass="16605">MTSKYEVTKGMTFAVSDAPVTADDFNASGFPGAGITWLEAACATKEITFTGGQKGDIDVTTLCSTEQEQTNGLAAPAEMSITRNWVGDEAAQEALQTAYENDELRALRVVFPSGNGFYVLVEVRQSSWSAATSSVVGATYSLRVRGKPKRIYASGS</sequence>
<dbReference type="RefSeq" id="WP_047345261.1">
    <property type="nucleotide sequence ID" value="NZ_FJXR01000010.1"/>
</dbReference>
<reference evidence="1 2" key="1">
    <citation type="submission" date="2016-03" db="EMBL/GenBank/DDBJ databases">
        <authorList>
            <consortium name="Pathogen Informatics"/>
        </authorList>
    </citation>
    <scope>NUCLEOTIDE SEQUENCE [LARGE SCALE GENOMIC DNA]</scope>
    <source>
        <strain evidence="2">e1252</strain>
    </source>
</reference>
<name>A0A144IUF8_ENTCL</name>
<evidence type="ECO:0000313" key="1">
    <source>
        <dbReference type="EMBL" id="CZV21177.1"/>
    </source>
</evidence>
<dbReference type="Pfam" id="PF16460">
    <property type="entry name" value="Phage_TTP_11"/>
    <property type="match status" value="1"/>
</dbReference>
<gene>
    <name evidence="1" type="ORF">SAMEA2273318_02025</name>
</gene>
<dbReference type="Proteomes" id="UP000076008">
    <property type="component" value="Unassembled WGS sequence"/>
</dbReference>
<dbReference type="EMBL" id="FJXR01000010">
    <property type="protein sequence ID" value="CZV21177.1"/>
    <property type="molecule type" value="Genomic_DNA"/>
</dbReference>
<organism evidence="1 2">
    <name type="scientific">Enterobacter cloacae</name>
    <dbReference type="NCBI Taxonomy" id="550"/>
    <lineage>
        <taxon>Bacteria</taxon>
        <taxon>Pseudomonadati</taxon>
        <taxon>Pseudomonadota</taxon>
        <taxon>Gammaproteobacteria</taxon>
        <taxon>Enterobacterales</taxon>
        <taxon>Enterobacteriaceae</taxon>
        <taxon>Enterobacter</taxon>
        <taxon>Enterobacter cloacae complex</taxon>
    </lineage>
</organism>
<dbReference type="AlphaFoldDB" id="A0A144IUF8"/>
<evidence type="ECO:0000313" key="2">
    <source>
        <dbReference type="Proteomes" id="UP000076008"/>
    </source>
</evidence>
<dbReference type="InterPro" id="IPR032495">
    <property type="entry name" value="Phage_TTP_11"/>
</dbReference>
<proteinExistence type="predicted"/>
<dbReference type="Gene3D" id="4.10.410.40">
    <property type="match status" value="1"/>
</dbReference>